<dbReference type="Proteomes" id="UP000284824">
    <property type="component" value="Unassembled WGS sequence"/>
</dbReference>
<organism evidence="2 3">
    <name type="scientific">Nonomuraea polychroma</name>
    <dbReference type="NCBI Taxonomy" id="46176"/>
    <lineage>
        <taxon>Bacteria</taxon>
        <taxon>Bacillati</taxon>
        <taxon>Actinomycetota</taxon>
        <taxon>Actinomycetes</taxon>
        <taxon>Streptosporangiales</taxon>
        <taxon>Streptosporangiaceae</taxon>
        <taxon>Nonomuraea</taxon>
    </lineage>
</organism>
<gene>
    <name evidence="2" type="ORF">EDD27_1706</name>
</gene>
<dbReference type="AlphaFoldDB" id="A0A438M1F4"/>
<keyword evidence="1" id="KW-1133">Transmembrane helix</keyword>
<proteinExistence type="predicted"/>
<dbReference type="RefSeq" id="WP_127931879.1">
    <property type="nucleotide sequence ID" value="NZ_SAUN01000001.1"/>
</dbReference>
<comment type="caution">
    <text evidence="2">The sequence shown here is derived from an EMBL/GenBank/DDBJ whole genome shotgun (WGS) entry which is preliminary data.</text>
</comment>
<evidence type="ECO:0000313" key="3">
    <source>
        <dbReference type="Proteomes" id="UP000284824"/>
    </source>
</evidence>
<accession>A0A438M1F4</accession>
<dbReference type="EMBL" id="SAUN01000001">
    <property type="protein sequence ID" value="RVX39353.1"/>
    <property type="molecule type" value="Genomic_DNA"/>
</dbReference>
<reference evidence="2 3" key="1">
    <citation type="submission" date="2019-01" db="EMBL/GenBank/DDBJ databases">
        <title>Sequencing the genomes of 1000 actinobacteria strains.</title>
        <authorList>
            <person name="Klenk H.-P."/>
        </authorList>
    </citation>
    <scope>NUCLEOTIDE SEQUENCE [LARGE SCALE GENOMIC DNA]</scope>
    <source>
        <strain evidence="2 3">DSM 43925</strain>
    </source>
</reference>
<sequence>MALLLEQVITVAAGTLAGLLAGLVAAGAALGRIPQFAEPPVTPPLPHEVAAAPVALVVGAALLVSLLAAVVVSELLLRGIRVERLRDAPA</sequence>
<protein>
    <submittedName>
        <fullName evidence="2">Uncharacterized protein</fullName>
    </submittedName>
</protein>
<evidence type="ECO:0000256" key="1">
    <source>
        <dbReference type="SAM" id="Phobius"/>
    </source>
</evidence>
<keyword evidence="3" id="KW-1185">Reference proteome</keyword>
<feature type="transmembrane region" description="Helical" evidence="1">
    <location>
        <begin position="55"/>
        <end position="77"/>
    </location>
</feature>
<evidence type="ECO:0000313" key="2">
    <source>
        <dbReference type="EMBL" id="RVX39353.1"/>
    </source>
</evidence>
<name>A0A438M1F4_9ACTN</name>
<keyword evidence="1" id="KW-0472">Membrane</keyword>
<keyword evidence="1" id="KW-0812">Transmembrane</keyword>